<keyword evidence="2" id="KW-1003">Cell membrane</keyword>
<dbReference type="PANTHER" id="PTHR30572">
    <property type="entry name" value="MEMBRANE COMPONENT OF TRANSPORTER-RELATED"/>
    <property type="match status" value="1"/>
</dbReference>
<dbReference type="PANTHER" id="PTHR30572:SF15">
    <property type="entry name" value="ABC TRANSPORTER PERMEASE"/>
    <property type="match status" value="1"/>
</dbReference>
<dbReference type="Pfam" id="PF12704">
    <property type="entry name" value="MacB_PCD"/>
    <property type="match status" value="1"/>
</dbReference>
<keyword evidence="10" id="KW-1185">Reference proteome</keyword>
<evidence type="ECO:0000256" key="5">
    <source>
        <dbReference type="ARBA" id="ARBA00023136"/>
    </source>
</evidence>
<evidence type="ECO:0000256" key="1">
    <source>
        <dbReference type="ARBA" id="ARBA00004651"/>
    </source>
</evidence>
<dbReference type="InterPro" id="IPR050250">
    <property type="entry name" value="Macrolide_Exporter_MacB"/>
</dbReference>
<proteinExistence type="predicted"/>
<comment type="subcellular location">
    <subcellularLocation>
        <location evidence="1">Cell membrane</location>
        <topology evidence="1">Multi-pass membrane protein</topology>
    </subcellularLocation>
</comment>
<feature type="transmembrane region" description="Helical" evidence="6">
    <location>
        <begin position="20"/>
        <end position="43"/>
    </location>
</feature>
<dbReference type="EMBL" id="WODC01000009">
    <property type="protein sequence ID" value="MUM78480.1"/>
    <property type="molecule type" value="Genomic_DNA"/>
</dbReference>
<evidence type="ECO:0000256" key="4">
    <source>
        <dbReference type="ARBA" id="ARBA00022989"/>
    </source>
</evidence>
<feature type="domain" description="MacB-like periplasmic core" evidence="8">
    <location>
        <begin position="24"/>
        <end position="218"/>
    </location>
</feature>
<protein>
    <submittedName>
        <fullName evidence="9">FtsX-like permease family protein</fullName>
    </submittedName>
</protein>
<dbReference type="Proteomes" id="UP000461162">
    <property type="component" value="Unassembled WGS sequence"/>
</dbReference>
<evidence type="ECO:0000256" key="3">
    <source>
        <dbReference type="ARBA" id="ARBA00022692"/>
    </source>
</evidence>
<dbReference type="AlphaFoldDB" id="A0A7K1KR84"/>
<accession>A0A7K1KR84</accession>
<feature type="transmembrane region" description="Helical" evidence="6">
    <location>
        <begin position="285"/>
        <end position="312"/>
    </location>
</feature>
<feature type="transmembrane region" description="Helical" evidence="6">
    <location>
        <begin position="365"/>
        <end position="393"/>
    </location>
</feature>
<comment type="caution">
    <text evidence="9">The sequence shown here is derived from an EMBL/GenBank/DDBJ whole genome shotgun (WGS) entry which is preliminary data.</text>
</comment>
<keyword evidence="5 6" id="KW-0472">Membrane</keyword>
<evidence type="ECO:0000259" key="7">
    <source>
        <dbReference type="Pfam" id="PF02687"/>
    </source>
</evidence>
<evidence type="ECO:0000259" key="8">
    <source>
        <dbReference type="Pfam" id="PF12704"/>
    </source>
</evidence>
<feature type="domain" description="ABC3 transporter permease C-terminal" evidence="7">
    <location>
        <begin position="292"/>
        <end position="402"/>
    </location>
</feature>
<keyword evidence="4 6" id="KW-1133">Transmembrane helix</keyword>
<evidence type="ECO:0000313" key="10">
    <source>
        <dbReference type="Proteomes" id="UP000461162"/>
    </source>
</evidence>
<dbReference type="InterPro" id="IPR025857">
    <property type="entry name" value="MacB_PCD"/>
</dbReference>
<name>A0A7K1KR84_9BACT</name>
<gene>
    <name evidence="9" type="ORF">GKC30_12625</name>
</gene>
<evidence type="ECO:0000256" key="6">
    <source>
        <dbReference type="SAM" id="Phobius"/>
    </source>
</evidence>
<evidence type="ECO:0000256" key="2">
    <source>
        <dbReference type="ARBA" id="ARBA00022475"/>
    </source>
</evidence>
<dbReference type="GO" id="GO:0005886">
    <property type="term" value="C:plasma membrane"/>
    <property type="evidence" value="ECO:0007669"/>
    <property type="project" value="UniProtKB-SubCell"/>
</dbReference>
<dbReference type="InterPro" id="IPR003838">
    <property type="entry name" value="ABC3_permease_C"/>
</dbReference>
<organism evidence="9 10">
    <name type="scientific">Pseudodesulfovibrio alkaliphilus</name>
    <dbReference type="NCBI Taxonomy" id="2661613"/>
    <lineage>
        <taxon>Bacteria</taxon>
        <taxon>Pseudomonadati</taxon>
        <taxon>Thermodesulfobacteriota</taxon>
        <taxon>Desulfovibrionia</taxon>
        <taxon>Desulfovibrionales</taxon>
        <taxon>Desulfovibrionaceae</taxon>
    </lineage>
</organism>
<reference evidence="9 10" key="1">
    <citation type="submission" date="2019-11" db="EMBL/GenBank/DDBJ databases">
        <title>Pseudodesulfovibrio alkaliphilus, sp. nov., an alkaliphilic sulfate-reducing bacteria from mud volcano of Taman peninsula, Russia.</title>
        <authorList>
            <person name="Frolova A."/>
            <person name="Merkel A.Y."/>
            <person name="Slobodkin A.I."/>
        </authorList>
    </citation>
    <scope>NUCLEOTIDE SEQUENCE [LARGE SCALE GENOMIC DNA]</scope>
    <source>
        <strain evidence="9 10">F-1</strain>
    </source>
</reference>
<sequence length="412" mass="44700">MRPILAYRTLQLAISSLWRFRLRSVLIVSAVALAITALTIIVATMEGAERKADELAVMFGPTAVNVLGADFVGQRLGRSSMTLTWSDVRALEDHLPNVEHVSPYLYRVGAIVQANGKTLVADSLSGSGEDHWLHWSWPLHKGLDFTVDDVRLARRVCFLGDITAQGLFGDQDPIGETVLVDSIPFTVKGVHAPLGMASDGVQVDNRITVPITTMAGRFNISHEHLFQLRVTFPAHTPESAMPSRVESVRSVLRESHGLSDTQVDDFILYTAGDVLQFISILKGGVVLFLGITVLAAILVSGFVLANLFHLSVAERQEEIGLKKALGANRFSILLQIMLEALLLCIAGAALGLVIGLFISHILERFGFLIIALSLQLFVWAFVGACGIGFFFALRPARNAAAMPAVQALRRGA</sequence>
<evidence type="ECO:0000313" key="9">
    <source>
        <dbReference type="EMBL" id="MUM78480.1"/>
    </source>
</evidence>
<dbReference type="GO" id="GO:0022857">
    <property type="term" value="F:transmembrane transporter activity"/>
    <property type="evidence" value="ECO:0007669"/>
    <property type="project" value="TreeGrafter"/>
</dbReference>
<feature type="transmembrane region" description="Helical" evidence="6">
    <location>
        <begin position="332"/>
        <end position="358"/>
    </location>
</feature>
<dbReference type="RefSeq" id="WP_155935261.1">
    <property type="nucleotide sequence ID" value="NZ_WODC01000009.1"/>
</dbReference>
<keyword evidence="3 6" id="KW-0812">Transmembrane</keyword>
<dbReference type="Pfam" id="PF02687">
    <property type="entry name" value="FtsX"/>
    <property type="match status" value="1"/>
</dbReference>